<dbReference type="EMBL" id="MFIZ01000036">
    <property type="protein sequence ID" value="OGG11132.1"/>
    <property type="molecule type" value="Genomic_DNA"/>
</dbReference>
<organism evidence="1 2">
    <name type="scientific">Candidatus Gottesmanbacteria bacterium RBG_13_45_10</name>
    <dbReference type="NCBI Taxonomy" id="1798370"/>
    <lineage>
        <taxon>Bacteria</taxon>
        <taxon>Candidatus Gottesmaniibacteriota</taxon>
    </lineage>
</organism>
<gene>
    <name evidence="1" type="ORF">A2Z00_05490</name>
</gene>
<protein>
    <submittedName>
        <fullName evidence="1">Uncharacterized protein</fullName>
    </submittedName>
</protein>
<comment type="caution">
    <text evidence="1">The sequence shown here is derived from an EMBL/GenBank/DDBJ whole genome shotgun (WGS) entry which is preliminary data.</text>
</comment>
<proteinExistence type="predicted"/>
<sequence length="237" mass="28065">MIEAAEKLLHPDVECDKRFDRLAIYSQLLGLPERRYPRDFAEFSAHVFLPGDLVTSMGDMVMESEKAYKEKEQIIDWDRSSQKYIPGIPTTGNDHFVPVPKEQWDSIYFGKKALFEYHVHPRVHFFNAHGILFSPDDMALFYSYPRYSYIHAVMTSCGGSFVFQTQRASKLPFSSEYRYRHIRRMIKDPDVDFLVHGHRWKQLGYGLYLWFPKEVIENRNPMSEGISLTRYDLVRYR</sequence>
<dbReference type="AlphaFoldDB" id="A0A1F5ZG75"/>
<accession>A0A1F5ZG75</accession>
<evidence type="ECO:0000313" key="2">
    <source>
        <dbReference type="Proteomes" id="UP000177268"/>
    </source>
</evidence>
<dbReference type="Proteomes" id="UP000177268">
    <property type="component" value="Unassembled WGS sequence"/>
</dbReference>
<evidence type="ECO:0000313" key="1">
    <source>
        <dbReference type="EMBL" id="OGG11132.1"/>
    </source>
</evidence>
<reference evidence="1 2" key="1">
    <citation type="journal article" date="2016" name="Nat. Commun.">
        <title>Thousands of microbial genomes shed light on interconnected biogeochemical processes in an aquifer system.</title>
        <authorList>
            <person name="Anantharaman K."/>
            <person name="Brown C.T."/>
            <person name="Hug L.A."/>
            <person name="Sharon I."/>
            <person name="Castelle C.J."/>
            <person name="Probst A.J."/>
            <person name="Thomas B.C."/>
            <person name="Singh A."/>
            <person name="Wilkins M.J."/>
            <person name="Karaoz U."/>
            <person name="Brodie E.L."/>
            <person name="Williams K.H."/>
            <person name="Hubbard S.S."/>
            <person name="Banfield J.F."/>
        </authorList>
    </citation>
    <scope>NUCLEOTIDE SEQUENCE [LARGE SCALE GENOMIC DNA]</scope>
</reference>
<name>A0A1F5ZG75_9BACT</name>